<evidence type="ECO:0000313" key="2">
    <source>
        <dbReference type="EMBL" id="WOB05910.1"/>
    </source>
</evidence>
<evidence type="ECO:0000256" key="1">
    <source>
        <dbReference type="SAM" id="MobiDB-lite"/>
    </source>
</evidence>
<sequence>MNRLQSEVRRLYLPDASDDASPLIDASGQVRALVMELARPAEWGLLAKAWLGVQDDLGLPAPAIAVSGTDGLQLWFSLSEPVSLSQGAAFLEHLRARYLAGVAAARVRLYPSEADPQRHAALVPACQAVTGNWSAFVAPGLAPVFADTPWLDIPPGTDGQAELLARLESIKPLAFESALQRLQPPTPPASAHRAPPAGPTVEGGDVDPRRFLQQVLNDEAAPLAMRIEAAKALLKHGGYTPM</sequence>
<feature type="region of interest" description="Disordered" evidence="1">
    <location>
        <begin position="182"/>
        <end position="206"/>
    </location>
</feature>
<dbReference type="EMBL" id="CP136336">
    <property type="protein sequence ID" value="WOB05910.1"/>
    <property type="molecule type" value="Genomic_DNA"/>
</dbReference>
<dbReference type="Proteomes" id="UP001303946">
    <property type="component" value="Chromosome"/>
</dbReference>
<proteinExistence type="predicted"/>
<evidence type="ECO:0000313" key="3">
    <source>
        <dbReference type="Proteomes" id="UP001303946"/>
    </source>
</evidence>
<accession>A0ABZ0CSK7</accession>
<organism evidence="2 3">
    <name type="scientific">Piscinibacter gummiphilus</name>
    <dbReference type="NCBI Taxonomy" id="946333"/>
    <lineage>
        <taxon>Bacteria</taxon>
        <taxon>Pseudomonadati</taxon>
        <taxon>Pseudomonadota</taxon>
        <taxon>Betaproteobacteria</taxon>
        <taxon>Burkholderiales</taxon>
        <taxon>Sphaerotilaceae</taxon>
        <taxon>Piscinibacter</taxon>
    </lineage>
</organism>
<dbReference type="RefSeq" id="WP_316698006.1">
    <property type="nucleotide sequence ID" value="NZ_CP136336.1"/>
</dbReference>
<name>A0ABZ0CSK7_9BURK</name>
<protein>
    <submittedName>
        <fullName evidence="2">Uncharacterized protein</fullName>
    </submittedName>
</protein>
<keyword evidence="3" id="KW-1185">Reference proteome</keyword>
<reference evidence="2 3" key="1">
    <citation type="submission" date="2023-10" db="EMBL/GenBank/DDBJ databases">
        <title>Bacteria for the degradation of biodegradable plastic PBAT(Polybutylene adipate terephthalate).</title>
        <authorList>
            <person name="Weon H.-Y."/>
            <person name="Yeon J."/>
        </authorList>
    </citation>
    <scope>NUCLEOTIDE SEQUENCE [LARGE SCALE GENOMIC DNA]</scope>
    <source>
        <strain evidence="2 3">SBD 7-3</strain>
    </source>
</reference>
<gene>
    <name evidence="2" type="ORF">RXV79_13365</name>
</gene>